<sequence>LGDLVAGSADDAVWSRLQHRAQQEAVDHLLEILTPREADVLRLRYGIAGAPMTLQEVGEVFHLTRERIRQIEAKALKKLQSWVSRHPEFGLRDLMTD</sequence>
<proteinExistence type="predicted"/>
<dbReference type="SUPFAM" id="SSF88659">
    <property type="entry name" value="Sigma3 and sigma4 domains of RNA polymerase sigma factors"/>
    <property type="match status" value="1"/>
</dbReference>
<keyword evidence="3" id="KW-1185">Reference proteome</keyword>
<dbReference type="InterPro" id="IPR000943">
    <property type="entry name" value="RNA_pol_sigma70"/>
</dbReference>
<evidence type="ECO:0000313" key="3">
    <source>
        <dbReference type="Proteomes" id="UP000533476"/>
    </source>
</evidence>
<evidence type="ECO:0000259" key="1">
    <source>
        <dbReference type="PROSITE" id="PS00716"/>
    </source>
</evidence>
<dbReference type="InterPro" id="IPR036388">
    <property type="entry name" value="WH-like_DNA-bd_sf"/>
</dbReference>
<evidence type="ECO:0000313" key="2">
    <source>
        <dbReference type="EMBL" id="NMP25224.1"/>
    </source>
</evidence>
<dbReference type="GO" id="GO:0003700">
    <property type="term" value="F:DNA-binding transcription factor activity"/>
    <property type="evidence" value="ECO:0007669"/>
    <property type="project" value="InterPro"/>
</dbReference>
<dbReference type="InterPro" id="IPR007630">
    <property type="entry name" value="RNA_pol_sigma70_r4"/>
</dbReference>
<dbReference type="PANTHER" id="PTHR30603">
    <property type="entry name" value="RNA POLYMERASE SIGMA FACTOR RPO"/>
    <property type="match status" value="1"/>
</dbReference>
<feature type="domain" description="RNA polymerase sigma-70" evidence="1">
    <location>
        <begin position="53"/>
        <end position="79"/>
    </location>
</feature>
<dbReference type="Pfam" id="PF04545">
    <property type="entry name" value="Sigma70_r4"/>
    <property type="match status" value="1"/>
</dbReference>
<dbReference type="Gene3D" id="1.10.10.10">
    <property type="entry name" value="Winged helix-like DNA-binding domain superfamily/Winged helix DNA-binding domain"/>
    <property type="match status" value="1"/>
</dbReference>
<dbReference type="InterPro" id="IPR014284">
    <property type="entry name" value="RNA_pol_sigma-70_dom"/>
</dbReference>
<dbReference type="RefSeq" id="WP_169103400.1">
    <property type="nucleotide sequence ID" value="NZ_JABBVZ010000328.1"/>
</dbReference>
<dbReference type="InterPro" id="IPR013324">
    <property type="entry name" value="RNA_pol_sigma_r3/r4-like"/>
</dbReference>
<dbReference type="EMBL" id="JABBVZ010000328">
    <property type="protein sequence ID" value="NMP25224.1"/>
    <property type="molecule type" value="Genomic_DNA"/>
</dbReference>
<reference evidence="2 3" key="1">
    <citation type="submission" date="2020-04" db="EMBL/GenBank/DDBJ databases">
        <authorList>
            <person name="Zhang R."/>
            <person name="Schippers A."/>
        </authorList>
    </citation>
    <scope>NUCLEOTIDE SEQUENCE [LARGE SCALE GENOMIC DNA]</scope>
    <source>
        <strain evidence="2 3">DSM 109850</strain>
    </source>
</reference>
<dbReference type="PROSITE" id="PS00716">
    <property type="entry name" value="SIGMA70_2"/>
    <property type="match status" value="1"/>
</dbReference>
<gene>
    <name evidence="2" type="ORF">HIJ39_23320</name>
</gene>
<dbReference type="InterPro" id="IPR050239">
    <property type="entry name" value="Sigma-70_RNA_pol_init_factors"/>
</dbReference>
<protein>
    <submittedName>
        <fullName evidence="2">Sigma-70 family RNA polymerase sigma factor</fullName>
    </submittedName>
</protein>
<dbReference type="PRINTS" id="PR00046">
    <property type="entry name" value="SIGMA70FCT"/>
</dbReference>
<dbReference type="AlphaFoldDB" id="A0A7Y0LB82"/>
<dbReference type="PANTHER" id="PTHR30603:SF62">
    <property type="entry name" value="RNA POLYMERASE SIGMA FACTOR SIGA"/>
    <property type="match status" value="1"/>
</dbReference>
<organism evidence="2 3">
    <name type="scientific">Sulfobacillus harzensis</name>
    <dbReference type="NCBI Taxonomy" id="2729629"/>
    <lineage>
        <taxon>Bacteria</taxon>
        <taxon>Bacillati</taxon>
        <taxon>Bacillota</taxon>
        <taxon>Clostridia</taxon>
        <taxon>Eubacteriales</taxon>
        <taxon>Clostridiales Family XVII. Incertae Sedis</taxon>
        <taxon>Sulfobacillus</taxon>
    </lineage>
</organism>
<dbReference type="GO" id="GO:0006352">
    <property type="term" value="P:DNA-templated transcription initiation"/>
    <property type="evidence" value="ECO:0007669"/>
    <property type="project" value="InterPro"/>
</dbReference>
<dbReference type="NCBIfam" id="TIGR02937">
    <property type="entry name" value="sigma70-ECF"/>
    <property type="match status" value="1"/>
</dbReference>
<accession>A0A7Y0LB82</accession>
<feature type="non-terminal residue" evidence="2">
    <location>
        <position position="1"/>
    </location>
</feature>
<dbReference type="CDD" id="cd06171">
    <property type="entry name" value="Sigma70_r4"/>
    <property type="match status" value="1"/>
</dbReference>
<comment type="caution">
    <text evidence="2">The sequence shown here is derived from an EMBL/GenBank/DDBJ whole genome shotgun (WGS) entry which is preliminary data.</text>
</comment>
<name>A0A7Y0LB82_9FIRM</name>
<dbReference type="Proteomes" id="UP000533476">
    <property type="component" value="Unassembled WGS sequence"/>
</dbReference>